<dbReference type="GO" id="GO:0003677">
    <property type="term" value="F:DNA binding"/>
    <property type="evidence" value="ECO:0007669"/>
    <property type="project" value="InterPro"/>
</dbReference>
<dbReference type="Proteomes" id="UP000037029">
    <property type="component" value="Chromosome"/>
</dbReference>
<accession>A0A0J9D3H3</accession>
<dbReference type="CDD" id="cd00093">
    <property type="entry name" value="HTH_XRE"/>
    <property type="match status" value="1"/>
</dbReference>
<organism evidence="1 2">
    <name type="scientific">Sphingobium yanoikuyae</name>
    <name type="common">Sphingomonas yanoikuyae</name>
    <dbReference type="NCBI Taxonomy" id="13690"/>
    <lineage>
        <taxon>Bacteria</taxon>
        <taxon>Pseudomonadati</taxon>
        <taxon>Pseudomonadota</taxon>
        <taxon>Alphaproteobacteria</taxon>
        <taxon>Sphingomonadales</taxon>
        <taxon>Sphingomonadaceae</taxon>
        <taxon>Sphingobium</taxon>
    </lineage>
</organism>
<proteinExistence type="predicted"/>
<dbReference type="EMBL" id="CP020925">
    <property type="protein sequence ID" value="ATP19783.1"/>
    <property type="molecule type" value="Genomic_DNA"/>
</dbReference>
<evidence type="ECO:0000313" key="2">
    <source>
        <dbReference type="Proteomes" id="UP000037029"/>
    </source>
</evidence>
<dbReference type="AlphaFoldDB" id="A0A0J9D3H3"/>
<dbReference type="InterPro" id="IPR010982">
    <property type="entry name" value="Lambda_DNA-bd_dom_sf"/>
</dbReference>
<sequence length="71" mass="7930">MVAPMNPRAARQASGMTRNEWARAMGVSVLTTKRWEAPGSRYARSPTQHRVERMERVLTGCGVDLREVMGA</sequence>
<evidence type="ECO:0000313" key="1">
    <source>
        <dbReference type="EMBL" id="ATP19783.1"/>
    </source>
</evidence>
<name>A0A0J9D3H3_SPHYA</name>
<gene>
    <name evidence="1" type="ORF">BV87_16185</name>
</gene>
<dbReference type="InterPro" id="IPR001387">
    <property type="entry name" value="Cro/C1-type_HTH"/>
</dbReference>
<protein>
    <submittedName>
        <fullName evidence="1">Transcriptional regulator</fullName>
    </submittedName>
</protein>
<reference evidence="1 2" key="1">
    <citation type="submission" date="2017-04" db="EMBL/GenBank/DDBJ databases">
        <title>Characterization, genome and methylation analysis of a phthalic acid esters degrading strain Sphingobium yanoikuyae SHJ.</title>
        <authorList>
            <person name="Feng L."/>
        </authorList>
    </citation>
    <scope>NUCLEOTIDE SEQUENCE [LARGE SCALE GENOMIC DNA]</scope>
    <source>
        <strain evidence="1 2">SHJ</strain>
    </source>
</reference>
<dbReference type="Gene3D" id="1.10.260.40">
    <property type="entry name" value="lambda repressor-like DNA-binding domains"/>
    <property type="match status" value="1"/>
</dbReference>